<proteinExistence type="predicted"/>
<name>A0A6P4J9E9_DROKI</name>
<evidence type="ECO:0000256" key="1">
    <source>
        <dbReference type="SAM" id="SignalP"/>
    </source>
</evidence>
<reference evidence="3" key="1">
    <citation type="submission" date="2025-08" db="UniProtKB">
        <authorList>
            <consortium name="RefSeq"/>
        </authorList>
    </citation>
    <scope>IDENTIFICATION</scope>
    <source>
        <strain evidence="3">14028-0561.14</strain>
        <tissue evidence="3">Whole fly</tissue>
    </source>
</reference>
<evidence type="ECO:0000313" key="3">
    <source>
        <dbReference type="RefSeq" id="XP_017038112.1"/>
    </source>
</evidence>
<gene>
    <name evidence="3" type="primary">LOC108085865</name>
</gene>
<protein>
    <submittedName>
        <fullName evidence="3">Cecropin-B-like</fullName>
    </submittedName>
</protein>
<dbReference type="Proteomes" id="UP001652661">
    <property type="component" value="Chromosome 3R"/>
</dbReference>
<dbReference type="OrthoDB" id="7410372at2759"/>
<dbReference type="GeneID" id="108085865"/>
<sequence>MNFNMIFVFVALILAISLGQSEAGLFGKIGETFDLIPESILNIKTQVLSGGQKEVANVAATARV</sequence>
<feature type="chain" id="PRO_5027598149" evidence="1">
    <location>
        <begin position="24"/>
        <end position="64"/>
    </location>
</feature>
<organism evidence="2 3">
    <name type="scientific">Drosophila kikkawai</name>
    <name type="common">Fruit fly</name>
    <dbReference type="NCBI Taxonomy" id="30033"/>
    <lineage>
        <taxon>Eukaryota</taxon>
        <taxon>Metazoa</taxon>
        <taxon>Ecdysozoa</taxon>
        <taxon>Arthropoda</taxon>
        <taxon>Hexapoda</taxon>
        <taxon>Insecta</taxon>
        <taxon>Pterygota</taxon>
        <taxon>Neoptera</taxon>
        <taxon>Endopterygota</taxon>
        <taxon>Diptera</taxon>
        <taxon>Brachycera</taxon>
        <taxon>Muscomorpha</taxon>
        <taxon>Ephydroidea</taxon>
        <taxon>Drosophilidae</taxon>
        <taxon>Drosophila</taxon>
        <taxon>Sophophora</taxon>
    </lineage>
</organism>
<dbReference type="AlphaFoldDB" id="A0A6P4J9E9"/>
<dbReference type="RefSeq" id="XP_017038112.1">
    <property type="nucleotide sequence ID" value="XM_017182623.3"/>
</dbReference>
<keyword evidence="1" id="KW-0732">Signal</keyword>
<evidence type="ECO:0000313" key="2">
    <source>
        <dbReference type="Proteomes" id="UP001652661"/>
    </source>
</evidence>
<keyword evidence="2" id="KW-1185">Reference proteome</keyword>
<accession>A0A6P4J9E9</accession>
<feature type="signal peptide" evidence="1">
    <location>
        <begin position="1"/>
        <end position="23"/>
    </location>
</feature>